<dbReference type="Proteomes" id="UP000593765">
    <property type="component" value="Chromosome"/>
</dbReference>
<accession>A0A7M2X251</accession>
<dbReference type="InterPro" id="IPR013325">
    <property type="entry name" value="RNA_pol_sigma_r2"/>
</dbReference>
<evidence type="ECO:0000256" key="1">
    <source>
        <dbReference type="ARBA" id="ARBA00010641"/>
    </source>
</evidence>
<proteinExistence type="inferred from homology"/>
<evidence type="ECO:0000256" key="2">
    <source>
        <dbReference type="ARBA" id="ARBA00023015"/>
    </source>
</evidence>
<keyword evidence="2" id="KW-0805">Transcription regulation</keyword>
<dbReference type="InterPro" id="IPR036388">
    <property type="entry name" value="WH-like_DNA-bd_sf"/>
</dbReference>
<evidence type="ECO:0000313" key="7">
    <source>
        <dbReference type="Proteomes" id="UP000593765"/>
    </source>
</evidence>
<name>A0A7M2X251_9BACT</name>
<dbReference type="InterPro" id="IPR007627">
    <property type="entry name" value="RNA_pol_sigma70_r2"/>
</dbReference>
<evidence type="ECO:0000313" key="6">
    <source>
        <dbReference type="EMBL" id="QOV91818.1"/>
    </source>
</evidence>
<sequence>MHKAFDILAEQHRAMLLVYVAALFHGNPRDAEDVVQETFLTAYRQLGKFTEGQNFARWLRGIARNKVLEHCRASGRQDVVTDSRVLEGIEDVCGVLDGPAAGDEPWHDRARRWLDHCISLLSDHLKAAIVRVYQQDLTLAEAAEMERTTFAAMAQRLSRSREQLRRCVQAQMEQEA</sequence>
<dbReference type="NCBIfam" id="TIGR02937">
    <property type="entry name" value="sigma70-ECF"/>
    <property type="match status" value="1"/>
</dbReference>
<keyword evidence="4" id="KW-0804">Transcription</keyword>
<dbReference type="Pfam" id="PF04542">
    <property type="entry name" value="Sigma70_r2"/>
    <property type="match status" value="1"/>
</dbReference>
<evidence type="ECO:0000256" key="4">
    <source>
        <dbReference type="ARBA" id="ARBA00023163"/>
    </source>
</evidence>
<evidence type="ECO:0000256" key="3">
    <source>
        <dbReference type="ARBA" id="ARBA00023082"/>
    </source>
</evidence>
<organism evidence="6 7">
    <name type="scientific">Humisphaera borealis</name>
    <dbReference type="NCBI Taxonomy" id="2807512"/>
    <lineage>
        <taxon>Bacteria</taxon>
        <taxon>Pseudomonadati</taxon>
        <taxon>Planctomycetota</taxon>
        <taxon>Phycisphaerae</taxon>
        <taxon>Tepidisphaerales</taxon>
        <taxon>Tepidisphaeraceae</taxon>
        <taxon>Humisphaera</taxon>
    </lineage>
</organism>
<reference evidence="6 7" key="1">
    <citation type="submission" date="2020-10" db="EMBL/GenBank/DDBJ databases">
        <title>Wide distribution of Phycisphaera-like planctomycetes from WD2101 soil group in peatlands and genome analysis of the first cultivated representative.</title>
        <authorList>
            <person name="Dedysh S.N."/>
            <person name="Beletsky A.V."/>
            <person name="Ivanova A."/>
            <person name="Kulichevskaya I.S."/>
            <person name="Suzina N.E."/>
            <person name="Philippov D.A."/>
            <person name="Rakitin A.L."/>
            <person name="Mardanov A.V."/>
            <person name="Ravin N.V."/>
        </authorList>
    </citation>
    <scope>NUCLEOTIDE SEQUENCE [LARGE SCALE GENOMIC DNA]</scope>
    <source>
        <strain evidence="6 7">M1803</strain>
    </source>
</reference>
<dbReference type="SUPFAM" id="SSF88659">
    <property type="entry name" value="Sigma3 and sigma4 domains of RNA polymerase sigma factors"/>
    <property type="match status" value="1"/>
</dbReference>
<dbReference type="Gene3D" id="1.10.1740.10">
    <property type="match status" value="1"/>
</dbReference>
<dbReference type="PANTHER" id="PTHR43133:SF51">
    <property type="entry name" value="RNA POLYMERASE SIGMA FACTOR"/>
    <property type="match status" value="1"/>
</dbReference>
<gene>
    <name evidence="6" type="ORF">IPV69_10875</name>
</gene>
<dbReference type="InterPro" id="IPR013324">
    <property type="entry name" value="RNA_pol_sigma_r3/r4-like"/>
</dbReference>
<dbReference type="PANTHER" id="PTHR43133">
    <property type="entry name" value="RNA POLYMERASE ECF-TYPE SIGMA FACTO"/>
    <property type="match status" value="1"/>
</dbReference>
<dbReference type="AlphaFoldDB" id="A0A7M2X251"/>
<dbReference type="SUPFAM" id="SSF88946">
    <property type="entry name" value="Sigma2 domain of RNA polymerase sigma factors"/>
    <property type="match status" value="1"/>
</dbReference>
<dbReference type="InterPro" id="IPR039425">
    <property type="entry name" value="RNA_pol_sigma-70-like"/>
</dbReference>
<keyword evidence="3" id="KW-0731">Sigma factor</keyword>
<protein>
    <submittedName>
        <fullName evidence="6">Sigma-70 family RNA polymerase sigma factor</fullName>
    </submittedName>
</protein>
<dbReference type="GO" id="GO:0016987">
    <property type="term" value="F:sigma factor activity"/>
    <property type="evidence" value="ECO:0007669"/>
    <property type="project" value="UniProtKB-KW"/>
</dbReference>
<dbReference type="Gene3D" id="1.10.10.10">
    <property type="entry name" value="Winged helix-like DNA-binding domain superfamily/Winged helix DNA-binding domain"/>
    <property type="match status" value="1"/>
</dbReference>
<keyword evidence="7" id="KW-1185">Reference proteome</keyword>
<feature type="domain" description="RNA polymerase sigma-70 region 2" evidence="5">
    <location>
        <begin position="16"/>
        <end position="76"/>
    </location>
</feature>
<dbReference type="RefSeq" id="WP_206295135.1">
    <property type="nucleotide sequence ID" value="NZ_CP063458.1"/>
</dbReference>
<comment type="similarity">
    <text evidence="1">Belongs to the sigma-70 factor family. ECF subfamily.</text>
</comment>
<evidence type="ECO:0000259" key="5">
    <source>
        <dbReference type="Pfam" id="PF04542"/>
    </source>
</evidence>
<dbReference type="GO" id="GO:0006352">
    <property type="term" value="P:DNA-templated transcription initiation"/>
    <property type="evidence" value="ECO:0007669"/>
    <property type="project" value="InterPro"/>
</dbReference>
<dbReference type="InterPro" id="IPR014284">
    <property type="entry name" value="RNA_pol_sigma-70_dom"/>
</dbReference>
<dbReference type="KEGG" id="hbs:IPV69_10875"/>
<dbReference type="EMBL" id="CP063458">
    <property type="protein sequence ID" value="QOV91818.1"/>
    <property type="molecule type" value="Genomic_DNA"/>
</dbReference>